<evidence type="ECO:0000256" key="3">
    <source>
        <dbReference type="ARBA" id="ARBA00023125"/>
    </source>
</evidence>
<dbReference type="PANTHER" id="PTHR45950:SF10">
    <property type="entry name" value="HOMEOBOX-LEUCINE ZIPPER PROTEIN REVOLUTA"/>
    <property type="match status" value="1"/>
</dbReference>
<dbReference type="OrthoDB" id="6159439at2759"/>
<sequence length="746" mass="82676">MPGLKVGGWEERERGRGGEKSWEAEEESDELMLENRWLTTTNDLLRQENDDLQQKVNQLISENEHLRNQILDLTTHITTFDLDQLLEAYHAEMGSSSTPAENSGGVFSLAVEIRNEFLAKAIGTSIIWTPASGLKLDSAGVYGTVYTPSTCVGVAARARASIAVDPFQTVEMLKDRPSWSRFCRGMDVIAKHHTNEGIIELIYTKYYAPTTMALARYFWTLRYTSILDDGSLVVCEKSISGSDAGVNSPSALEFVRGRMLASGFMICPGQGGSTIHIVEHYDMEASSVPLVVRPLYESSELLGKKTIVPALLYIEHMASETSGIPRPFCHENHVLLRCLCLKLSRGFNDAVNCFSEDGWTMMSANSSDDVVMSTKSATNLGVYANCDSILCLKASVLLPNVYPVSLVKLLTECRSAWMGFNFNEHMVASRPASYAFPGHDIYHVSEFSSLLCQINNEDEALEIIRLDCADRQRNYYSVDFNHLQLNNGMADNGFGACSELIFAPIGLTTPNDAPYLSCGFRIILLGSDTESSSSPMSMLVLAFQFPYETQHLDEIAVVASLYVKYVVSCVKIISGEVAYSAFCPNVNPAEASSAIISRETFYANLADVIRQSYRSSLGVDMVGLNLGTPNLLFDQIHRHHYAILCFSAMYTTVCEYANRTALNMLQMTPGNLQILTVDRLFYGSDFSLTSVFQTIMLQGYVFLPPGCFMSAMTRTVFYEQALVLQLQPPDGSFNGFALVFMELSFI</sequence>
<dbReference type="PROSITE" id="PS50848">
    <property type="entry name" value="START"/>
    <property type="match status" value="1"/>
</dbReference>
<dbReference type="InterPro" id="IPR023393">
    <property type="entry name" value="START-like_dom_sf"/>
</dbReference>
<evidence type="ECO:0000256" key="2">
    <source>
        <dbReference type="ARBA" id="ARBA00023015"/>
    </source>
</evidence>
<keyword evidence="1" id="KW-0221">Differentiation</keyword>
<dbReference type="SUPFAM" id="SSF55961">
    <property type="entry name" value="Bet v1-like"/>
    <property type="match status" value="1"/>
</dbReference>
<dbReference type="InterPro" id="IPR013978">
    <property type="entry name" value="MEKHLA"/>
</dbReference>
<dbReference type="GO" id="GO:0008289">
    <property type="term" value="F:lipid binding"/>
    <property type="evidence" value="ECO:0007669"/>
    <property type="project" value="InterPro"/>
</dbReference>
<gene>
    <name evidence="10" type="ORF">SHERM_22093</name>
</gene>
<dbReference type="EMBL" id="CACSLK010026072">
    <property type="protein sequence ID" value="CAA0825311.1"/>
    <property type="molecule type" value="Genomic_DNA"/>
</dbReference>
<evidence type="ECO:0000256" key="4">
    <source>
        <dbReference type="ARBA" id="ARBA00023155"/>
    </source>
</evidence>
<feature type="domain" description="START" evidence="9">
    <location>
        <begin position="99"/>
        <end position="299"/>
    </location>
</feature>
<evidence type="ECO:0000256" key="6">
    <source>
        <dbReference type="ARBA" id="ARBA00023242"/>
    </source>
</evidence>
<dbReference type="AlphaFoldDB" id="A0A9N7RF90"/>
<feature type="region of interest" description="Disordered" evidence="8">
    <location>
        <begin position="1"/>
        <end position="26"/>
    </location>
</feature>
<dbReference type="Proteomes" id="UP001153555">
    <property type="component" value="Unassembled WGS sequence"/>
</dbReference>
<dbReference type="Gene3D" id="1.20.5.1000">
    <property type="entry name" value="arf6 gtpase in complex with a specific effector, jip4"/>
    <property type="match status" value="1"/>
</dbReference>
<feature type="compositionally biased region" description="Basic and acidic residues" evidence="8">
    <location>
        <begin position="8"/>
        <end position="23"/>
    </location>
</feature>
<comment type="caution">
    <text evidence="10">The sequence shown here is derived from an EMBL/GenBank/DDBJ whole genome shotgun (WGS) entry which is preliminary data.</text>
</comment>
<evidence type="ECO:0000259" key="9">
    <source>
        <dbReference type="PROSITE" id="PS50848"/>
    </source>
</evidence>
<dbReference type="PANTHER" id="PTHR45950">
    <property type="entry name" value="HOMEOBOX-LEUCINE ZIPPER PROTEIN ATHB-14"/>
    <property type="match status" value="1"/>
</dbReference>
<dbReference type="InterPro" id="IPR002913">
    <property type="entry name" value="START_lipid-bd_dom"/>
</dbReference>
<proteinExistence type="predicted"/>
<keyword evidence="5" id="KW-0804">Transcription</keyword>
<dbReference type="SMART" id="SM00234">
    <property type="entry name" value="START"/>
    <property type="match status" value="1"/>
</dbReference>
<dbReference type="InterPro" id="IPR044830">
    <property type="entry name" value="HD-Zip_III"/>
</dbReference>
<evidence type="ECO:0000256" key="1">
    <source>
        <dbReference type="ARBA" id="ARBA00022782"/>
    </source>
</evidence>
<keyword evidence="4 10" id="KW-0371">Homeobox</keyword>
<dbReference type="Gene3D" id="3.30.530.20">
    <property type="match status" value="1"/>
</dbReference>
<dbReference type="GO" id="GO:0030154">
    <property type="term" value="P:cell differentiation"/>
    <property type="evidence" value="ECO:0007669"/>
    <property type="project" value="UniProtKB-KW"/>
</dbReference>
<evidence type="ECO:0000313" key="11">
    <source>
        <dbReference type="Proteomes" id="UP001153555"/>
    </source>
</evidence>
<reference evidence="10" key="1">
    <citation type="submission" date="2019-12" db="EMBL/GenBank/DDBJ databases">
        <authorList>
            <person name="Scholes J."/>
        </authorList>
    </citation>
    <scope>NUCLEOTIDE SEQUENCE</scope>
</reference>
<evidence type="ECO:0000313" key="10">
    <source>
        <dbReference type="EMBL" id="CAA0825311.1"/>
    </source>
</evidence>
<evidence type="ECO:0000256" key="7">
    <source>
        <dbReference type="SAM" id="Coils"/>
    </source>
</evidence>
<dbReference type="Pfam" id="PF08670">
    <property type="entry name" value="MEKHLA"/>
    <property type="match status" value="1"/>
</dbReference>
<name>A0A9N7RF90_STRHE</name>
<keyword evidence="6" id="KW-0539">Nucleus</keyword>
<keyword evidence="3 10" id="KW-0238">DNA-binding</keyword>
<organism evidence="10 11">
    <name type="scientific">Striga hermonthica</name>
    <name type="common">Purple witchweed</name>
    <name type="synonym">Buchnera hermonthica</name>
    <dbReference type="NCBI Taxonomy" id="68872"/>
    <lineage>
        <taxon>Eukaryota</taxon>
        <taxon>Viridiplantae</taxon>
        <taxon>Streptophyta</taxon>
        <taxon>Embryophyta</taxon>
        <taxon>Tracheophyta</taxon>
        <taxon>Spermatophyta</taxon>
        <taxon>Magnoliopsida</taxon>
        <taxon>eudicotyledons</taxon>
        <taxon>Gunneridae</taxon>
        <taxon>Pentapetalae</taxon>
        <taxon>asterids</taxon>
        <taxon>lamiids</taxon>
        <taxon>Lamiales</taxon>
        <taxon>Orobanchaceae</taxon>
        <taxon>Buchnereae</taxon>
        <taxon>Striga</taxon>
    </lineage>
</organism>
<keyword evidence="11" id="KW-1185">Reference proteome</keyword>
<keyword evidence="7" id="KW-0175">Coiled coil</keyword>
<protein>
    <submittedName>
        <fullName evidence="10">Homeobox-leucine zipper protein REVOLUTA</fullName>
    </submittedName>
</protein>
<evidence type="ECO:0000256" key="5">
    <source>
        <dbReference type="ARBA" id="ARBA00023163"/>
    </source>
</evidence>
<accession>A0A9N7RF90</accession>
<evidence type="ECO:0000256" key="8">
    <source>
        <dbReference type="SAM" id="MobiDB-lite"/>
    </source>
</evidence>
<keyword evidence="2" id="KW-0805">Transcription regulation</keyword>
<dbReference type="GO" id="GO:0003677">
    <property type="term" value="F:DNA binding"/>
    <property type="evidence" value="ECO:0007669"/>
    <property type="project" value="UniProtKB-KW"/>
</dbReference>
<dbReference type="GO" id="GO:0003700">
    <property type="term" value="F:DNA-binding transcription factor activity"/>
    <property type="evidence" value="ECO:0007669"/>
    <property type="project" value="InterPro"/>
</dbReference>
<dbReference type="Pfam" id="PF01852">
    <property type="entry name" value="START"/>
    <property type="match status" value="1"/>
</dbReference>
<feature type="coiled-coil region" evidence="7">
    <location>
        <begin position="42"/>
        <end position="69"/>
    </location>
</feature>